<evidence type="ECO:0000259" key="3">
    <source>
        <dbReference type="Pfam" id="PF13719"/>
    </source>
</evidence>
<comment type="caution">
    <text evidence="4">The sequence shown here is derived from an EMBL/GenBank/DDBJ whole genome shotgun (WGS) entry which is preliminary data.</text>
</comment>
<name>A0A853G867_9BURK</name>
<dbReference type="Pfam" id="PF13719">
    <property type="entry name" value="Zn_ribbon_5"/>
    <property type="match status" value="1"/>
</dbReference>
<evidence type="ECO:0000256" key="2">
    <source>
        <dbReference type="SAM" id="Phobius"/>
    </source>
</evidence>
<organism evidence="4 5">
    <name type="scientific">Parapusillimonas granuli</name>
    <dbReference type="NCBI Taxonomy" id="380911"/>
    <lineage>
        <taxon>Bacteria</taxon>
        <taxon>Pseudomonadati</taxon>
        <taxon>Pseudomonadota</taxon>
        <taxon>Betaproteobacteria</taxon>
        <taxon>Burkholderiales</taxon>
        <taxon>Alcaligenaceae</taxon>
        <taxon>Parapusillimonas</taxon>
    </lineage>
</organism>
<dbReference type="Pfam" id="PF11906">
    <property type="entry name" value="DUF3426"/>
    <property type="match status" value="1"/>
</dbReference>
<feature type="compositionally biased region" description="Basic and acidic residues" evidence="1">
    <location>
        <begin position="140"/>
        <end position="161"/>
    </location>
</feature>
<evidence type="ECO:0000256" key="1">
    <source>
        <dbReference type="SAM" id="MobiDB-lite"/>
    </source>
</evidence>
<dbReference type="EMBL" id="JACCEM010000008">
    <property type="protein sequence ID" value="NYT50866.1"/>
    <property type="molecule type" value="Genomic_DNA"/>
</dbReference>
<keyword evidence="5" id="KW-1185">Reference proteome</keyword>
<keyword evidence="2" id="KW-1133">Transmembrane helix</keyword>
<dbReference type="InterPro" id="IPR021834">
    <property type="entry name" value="DUF3426"/>
</dbReference>
<sequence>MELTTRCPQCGTTFSASLAQLQLRKGFIRCIHCAHIFDGYEAVVAAENPSAPPASKMTDAPPAASLPPAAPPVAGPRPASATPVGRPAETHAGRTAADRAGAPVAGEGRFTISVTPGEPAAHGRQDPEFKIGAPAARQADGPRADHEPRIGHGPRTEHEPRIDHGLRAGREARADQAPRFSQEPIHGPRIDRAVDAAGREPRVGGPSIGEPSIGGGAAPAGPIYVEPRRPAHAPAPADQSDDYLDGSATVFSSWARVFWGVLVVAGLLLLAAQALYVYRAQIANQIPSLRPMLEQACVSLACKVPYARRIDQISVTSSALRASPAAPGEAPEGASQMTLQFTLRNAYEKPQEWPTMVLDLKDFSGTLVVRKNLAPAEYLAPETLSRPFPASSELTVSLPIKLDGLKVNGYQLDKFFQ</sequence>
<dbReference type="Proteomes" id="UP000559809">
    <property type="component" value="Unassembled WGS sequence"/>
</dbReference>
<protein>
    <submittedName>
        <fullName evidence="4">DUF3426 domain-containing protein</fullName>
    </submittedName>
</protein>
<keyword evidence="2" id="KW-0812">Transmembrane</keyword>
<proteinExistence type="predicted"/>
<feature type="region of interest" description="Disordered" evidence="1">
    <location>
        <begin position="50"/>
        <end position="161"/>
    </location>
</feature>
<keyword evidence="2" id="KW-0472">Membrane</keyword>
<dbReference type="NCBIfam" id="TIGR02098">
    <property type="entry name" value="MJ0042_CXXC"/>
    <property type="match status" value="1"/>
</dbReference>
<reference evidence="4 5" key="1">
    <citation type="submission" date="2020-07" db="EMBL/GenBank/DDBJ databases">
        <title>Taxonomic revisions and descriptions of new bacterial species based on genomic comparisons in the high-G+C-content subgroup of the family Alcaligenaceae.</title>
        <authorList>
            <person name="Szabo A."/>
            <person name="Felfoldi T."/>
        </authorList>
    </citation>
    <scope>NUCLEOTIDE SEQUENCE [LARGE SCALE GENOMIC DNA]</scope>
    <source>
        <strain evidence="4 5">LMG 24012</strain>
    </source>
</reference>
<evidence type="ECO:0000313" key="4">
    <source>
        <dbReference type="EMBL" id="NYT50866.1"/>
    </source>
</evidence>
<feature type="domain" description="Zinc finger/thioredoxin putative" evidence="3">
    <location>
        <begin position="3"/>
        <end position="38"/>
    </location>
</feature>
<accession>A0A853G867</accession>
<dbReference type="AlphaFoldDB" id="A0A853G867"/>
<dbReference type="InterPro" id="IPR011723">
    <property type="entry name" value="Znf/thioredoxin_put"/>
</dbReference>
<gene>
    <name evidence="4" type="ORF">H0A72_16230</name>
</gene>
<dbReference type="RefSeq" id="WP_180157210.1">
    <property type="nucleotide sequence ID" value="NZ_JACCEM010000008.1"/>
</dbReference>
<feature type="transmembrane region" description="Helical" evidence="2">
    <location>
        <begin position="257"/>
        <end position="278"/>
    </location>
</feature>
<feature type="compositionally biased region" description="Pro residues" evidence="1">
    <location>
        <begin position="64"/>
        <end position="75"/>
    </location>
</feature>
<evidence type="ECO:0000313" key="5">
    <source>
        <dbReference type="Proteomes" id="UP000559809"/>
    </source>
</evidence>